<protein>
    <submittedName>
        <fullName evidence="1">Uncharacterized protein</fullName>
    </submittedName>
</protein>
<name>A0ABD2MTT0_9CUCU</name>
<dbReference type="AlphaFoldDB" id="A0ABD2MTT0"/>
<evidence type="ECO:0000313" key="1">
    <source>
        <dbReference type="EMBL" id="KAL3269868.1"/>
    </source>
</evidence>
<proteinExistence type="predicted"/>
<comment type="caution">
    <text evidence="1">The sequence shown here is derived from an EMBL/GenBank/DDBJ whole genome shotgun (WGS) entry which is preliminary data.</text>
</comment>
<sequence length="146" mass="17410">MSRNKRLTERQLIEYAERCFDIEEEDEEPFMESMSNLRCDHQNLRVTNFRDRQQVRREKGIKSRVPKIRKEQLLSSKLYFNLRLKPEGANKIFHMEEVLSCLKQTFVQSRSESTFQSIDETMVQEEKLPQAIASSETHKNMYEAMG</sequence>
<accession>A0ABD2MTT0</accession>
<keyword evidence="2" id="KW-1185">Reference proteome</keyword>
<organism evidence="1 2">
    <name type="scientific">Cryptolaemus montrouzieri</name>
    <dbReference type="NCBI Taxonomy" id="559131"/>
    <lineage>
        <taxon>Eukaryota</taxon>
        <taxon>Metazoa</taxon>
        <taxon>Ecdysozoa</taxon>
        <taxon>Arthropoda</taxon>
        <taxon>Hexapoda</taxon>
        <taxon>Insecta</taxon>
        <taxon>Pterygota</taxon>
        <taxon>Neoptera</taxon>
        <taxon>Endopterygota</taxon>
        <taxon>Coleoptera</taxon>
        <taxon>Polyphaga</taxon>
        <taxon>Cucujiformia</taxon>
        <taxon>Coccinelloidea</taxon>
        <taxon>Coccinellidae</taxon>
        <taxon>Scymninae</taxon>
        <taxon>Scymnini</taxon>
        <taxon>Cryptolaemus</taxon>
    </lineage>
</organism>
<gene>
    <name evidence="1" type="ORF">HHI36_008925</name>
</gene>
<reference evidence="1 2" key="1">
    <citation type="journal article" date="2021" name="BMC Biol.">
        <title>Horizontally acquired antibacterial genes associated with adaptive radiation of ladybird beetles.</title>
        <authorList>
            <person name="Li H.S."/>
            <person name="Tang X.F."/>
            <person name="Huang Y.H."/>
            <person name="Xu Z.Y."/>
            <person name="Chen M.L."/>
            <person name="Du X.Y."/>
            <person name="Qiu B.Y."/>
            <person name="Chen P.T."/>
            <person name="Zhang W."/>
            <person name="Slipinski A."/>
            <person name="Escalona H.E."/>
            <person name="Waterhouse R.M."/>
            <person name="Zwick A."/>
            <person name="Pang H."/>
        </authorList>
    </citation>
    <scope>NUCLEOTIDE SEQUENCE [LARGE SCALE GENOMIC DNA]</scope>
    <source>
        <strain evidence="1">SYSU2018</strain>
    </source>
</reference>
<dbReference type="Proteomes" id="UP001516400">
    <property type="component" value="Unassembled WGS sequence"/>
</dbReference>
<evidence type="ECO:0000313" key="2">
    <source>
        <dbReference type="Proteomes" id="UP001516400"/>
    </source>
</evidence>
<dbReference type="EMBL" id="JABFTP020000021">
    <property type="protein sequence ID" value="KAL3269868.1"/>
    <property type="molecule type" value="Genomic_DNA"/>
</dbReference>